<dbReference type="SUPFAM" id="SSF88659">
    <property type="entry name" value="Sigma3 and sigma4 domains of RNA polymerase sigma factors"/>
    <property type="match status" value="1"/>
</dbReference>
<dbReference type="Gene3D" id="1.10.1740.10">
    <property type="match status" value="1"/>
</dbReference>
<keyword evidence="2" id="KW-0805">Transcription regulation</keyword>
<evidence type="ECO:0000313" key="8">
    <source>
        <dbReference type="EMBL" id="MEE6260022.1"/>
    </source>
</evidence>
<accession>A0ABU7RU34</accession>
<evidence type="ECO:0000256" key="3">
    <source>
        <dbReference type="ARBA" id="ARBA00023082"/>
    </source>
</evidence>
<dbReference type="InterPro" id="IPR013249">
    <property type="entry name" value="RNA_pol_sigma70_r4_t2"/>
</dbReference>
<keyword evidence="3" id="KW-0731">Sigma factor</keyword>
<dbReference type="PANTHER" id="PTHR43133">
    <property type="entry name" value="RNA POLYMERASE ECF-TYPE SIGMA FACTO"/>
    <property type="match status" value="1"/>
</dbReference>
<dbReference type="NCBIfam" id="TIGR02937">
    <property type="entry name" value="sigma70-ECF"/>
    <property type="match status" value="1"/>
</dbReference>
<dbReference type="InterPro" id="IPR039425">
    <property type="entry name" value="RNA_pol_sigma-70-like"/>
</dbReference>
<evidence type="ECO:0000256" key="4">
    <source>
        <dbReference type="ARBA" id="ARBA00023125"/>
    </source>
</evidence>
<evidence type="ECO:0000256" key="2">
    <source>
        <dbReference type="ARBA" id="ARBA00023015"/>
    </source>
</evidence>
<feature type="domain" description="RNA polymerase sigma-70 region 2" evidence="6">
    <location>
        <begin position="16"/>
        <end position="78"/>
    </location>
</feature>
<gene>
    <name evidence="8" type="ORF">V1633_16145</name>
</gene>
<keyword evidence="5" id="KW-0804">Transcription</keyword>
<protein>
    <submittedName>
        <fullName evidence="8">SigE family RNA polymerase sigma factor</fullName>
    </submittedName>
</protein>
<dbReference type="Gene3D" id="1.10.10.10">
    <property type="entry name" value="Winged helix-like DNA-binding domain superfamily/Winged helix DNA-binding domain"/>
    <property type="match status" value="1"/>
</dbReference>
<dbReference type="InterPro" id="IPR007627">
    <property type="entry name" value="RNA_pol_sigma70_r2"/>
</dbReference>
<evidence type="ECO:0000256" key="1">
    <source>
        <dbReference type="ARBA" id="ARBA00010641"/>
    </source>
</evidence>
<dbReference type="InterPro" id="IPR036388">
    <property type="entry name" value="WH-like_DNA-bd_sf"/>
</dbReference>
<feature type="domain" description="RNA polymerase sigma factor 70 region 4 type 2" evidence="7">
    <location>
        <begin position="103"/>
        <end position="155"/>
    </location>
</feature>
<reference evidence="8 9" key="1">
    <citation type="submission" date="2024-01" db="EMBL/GenBank/DDBJ databases">
        <title>Genome insights into Plantactinospora sonchi sp. nov.</title>
        <authorList>
            <person name="Wang L."/>
        </authorList>
    </citation>
    <scope>NUCLEOTIDE SEQUENCE [LARGE SCALE GENOMIC DNA]</scope>
    <source>
        <strain evidence="8 9">NEAU-QY2</strain>
    </source>
</reference>
<dbReference type="InterPro" id="IPR014284">
    <property type="entry name" value="RNA_pol_sigma-70_dom"/>
</dbReference>
<dbReference type="SUPFAM" id="SSF88946">
    <property type="entry name" value="Sigma2 domain of RNA polymerase sigma factors"/>
    <property type="match status" value="1"/>
</dbReference>
<comment type="caution">
    <text evidence="8">The sequence shown here is derived from an EMBL/GenBank/DDBJ whole genome shotgun (WGS) entry which is preliminary data.</text>
</comment>
<dbReference type="RefSeq" id="WP_331215125.1">
    <property type="nucleotide sequence ID" value="NZ_JAZGQK010000012.1"/>
</dbReference>
<name>A0ABU7RU34_9ACTN</name>
<dbReference type="Proteomes" id="UP001332243">
    <property type="component" value="Unassembled WGS sequence"/>
</dbReference>
<evidence type="ECO:0000256" key="5">
    <source>
        <dbReference type="ARBA" id="ARBA00023163"/>
    </source>
</evidence>
<dbReference type="PANTHER" id="PTHR43133:SF50">
    <property type="entry name" value="ECF RNA POLYMERASE SIGMA FACTOR SIGM"/>
    <property type="match status" value="1"/>
</dbReference>
<evidence type="ECO:0000259" key="6">
    <source>
        <dbReference type="Pfam" id="PF04542"/>
    </source>
</evidence>
<evidence type="ECO:0000259" key="7">
    <source>
        <dbReference type="Pfam" id="PF08281"/>
    </source>
</evidence>
<organism evidence="8 9">
    <name type="scientific">Plantactinospora sonchi</name>
    <dbReference type="NCBI Taxonomy" id="1544735"/>
    <lineage>
        <taxon>Bacteria</taxon>
        <taxon>Bacillati</taxon>
        <taxon>Actinomycetota</taxon>
        <taxon>Actinomycetes</taxon>
        <taxon>Micromonosporales</taxon>
        <taxon>Micromonosporaceae</taxon>
        <taxon>Plantactinospora</taxon>
    </lineage>
</organism>
<dbReference type="InterPro" id="IPR013324">
    <property type="entry name" value="RNA_pol_sigma_r3/r4-like"/>
</dbReference>
<proteinExistence type="inferred from homology"/>
<dbReference type="EMBL" id="JAZGQK010000012">
    <property type="protein sequence ID" value="MEE6260022.1"/>
    <property type="molecule type" value="Genomic_DNA"/>
</dbReference>
<evidence type="ECO:0000313" key="9">
    <source>
        <dbReference type="Proteomes" id="UP001332243"/>
    </source>
</evidence>
<dbReference type="InterPro" id="IPR014325">
    <property type="entry name" value="RNA_pol_sigma-E_actinobac"/>
</dbReference>
<dbReference type="InterPro" id="IPR013325">
    <property type="entry name" value="RNA_pol_sigma_r2"/>
</dbReference>
<dbReference type="Pfam" id="PF04542">
    <property type="entry name" value="Sigma70_r2"/>
    <property type="match status" value="1"/>
</dbReference>
<comment type="similarity">
    <text evidence="1">Belongs to the sigma-70 factor family. ECF subfamily.</text>
</comment>
<dbReference type="NCBIfam" id="TIGR02983">
    <property type="entry name" value="SigE-fam_strep"/>
    <property type="match status" value="1"/>
</dbReference>
<sequence>MGAPPTDFEEFVSTRSQTLLRIAYLLCGGDRGAAEDLLQDVLERMYPRWRRIKGQPEAYARAALANGAANRWRRKARRVREAPLDAAAYEGIASPESAVADRDLVVRALAALPAKTRAVLVLRFFDDLTEAQTAEVLGCSVGTVKSQTSRGIGKLRELLGQEDEHKSPRMVLRAAQGG</sequence>
<dbReference type="Pfam" id="PF08281">
    <property type="entry name" value="Sigma70_r4_2"/>
    <property type="match status" value="1"/>
</dbReference>
<keyword evidence="4" id="KW-0238">DNA-binding</keyword>
<dbReference type="CDD" id="cd06171">
    <property type="entry name" value="Sigma70_r4"/>
    <property type="match status" value="1"/>
</dbReference>
<keyword evidence="9" id="KW-1185">Reference proteome</keyword>